<reference evidence="1" key="1">
    <citation type="journal article" date="2014" name="Nat. Commun.">
        <title>Multiple recent horizontal transfers of a large genomic region in cheese making fungi.</title>
        <authorList>
            <person name="Cheeseman K."/>
            <person name="Ropars J."/>
            <person name="Renault P."/>
            <person name="Dupont J."/>
            <person name="Gouzy J."/>
            <person name="Branca A."/>
            <person name="Abraham A.L."/>
            <person name="Ceppi M."/>
            <person name="Conseiller E."/>
            <person name="Debuchy R."/>
            <person name="Malagnac F."/>
            <person name="Goarin A."/>
            <person name="Silar P."/>
            <person name="Lacoste S."/>
            <person name="Sallet E."/>
            <person name="Bensimon A."/>
            <person name="Giraud T."/>
            <person name="Brygoo Y."/>
        </authorList>
    </citation>
    <scope>NUCLEOTIDE SEQUENCE [LARGE SCALE GENOMIC DNA]</scope>
    <source>
        <strain evidence="1">FM164</strain>
    </source>
</reference>
<dbReference type="AlphaFoldDB" id="W6QQ08"/>
<protein>
    <submittedName>
        <fullName evidence="1">Uncharacterized protein</fullName>
    </submittedName>
</protein>
<organism evidence="1 2">
    <name type="scientific">Penicillium roqueforti (strain FM164)</name>
    <dbReference type="NCBI Taxonomy" id="1365484"/>
    <lineage>
        <taxon>Eukaryota</taxon>
        <taxon>Fungi</taxon>
        <taxon>Dikarya</taxon>
        <taxon>Ascomycota</taxon>
        <taxon>Pezizomycotina</taxon>
        <taxon>Eurotiomycetes</taxon>
        <taxon>Eurotiomycetidae</taxon>
        <taxon>Eurotiales</taxon>
        <taxon>Aspergillaceae</taxon>
        <taxon>Penicillium</taxon>
    </lineage>
</organism>
<dbReference type="Proteomes" id="UP000030686">
    <property type="component" value="Unassembled WGS sequence"/>
</dbReference>
<dbReference type="EMBL" id="HG792022">
    <property type="protein sequence ID" value="CDM38076.1"/>
    <property type="molecule type" value="Genomic_DNA"/>
</dbReference>
<proteinExistence type="predicted"/>
<gene>
    <name evidence="1" type="ORF">PROQFM164_S08g000127</name>
</gene>
<name>W6QQ08_PENRF</name>
<dbReference type="OrthoDB" id="4284689at2759"/>
<sequence length="178" mass="19658">MAQRMIEDLISVMEGGLEFTQGIPTDRKQVLEVSINLFSGVKAPELVSTNHKKVPKGVQKRFVKYMNEFCQANLGQVKLRPSGNIGDIDELTNIQRELICTTPILVNNNLGVNSTWLEGGTTISGLPLLSAGSMTLLETKSPDVIIELNYHNQAFARSETDKVFTSGNINLNIFLVHK</sequence>
<evidence type="ECO:0000313" key="1">
    <source>
        <dbReference type="EMBL" id="CDM38076.1"/>
    </source>
</evidence>
<evidence type="ECO:0000313" key="2">
    <source>
        <dbReference type="Proteomes" id="UP000030686"/>
    </source>
</evidence>
<accession>W6QQ08</accession>
<keyword evidence="2" id="KW-1185">Reference proteome</keyword>
<dbReference type="STRING" id="1365484.W6QQ08"/>